<name>A0ABS2E4U6_9FIRM</name>
<dbReference type="PANTHER" id="PTHR21240">
    <property type="entry name" value="2-AMINO-3-CARBOXYLMUCONATE-6-SEMIALDEHYDE DECARBOXYLASE"/>
    <property type="match status" value="1"/>
</dbReference>
<reference evidence="3 4" key="1">
    <citation type="journal article" date="2021" name="Sci. Rep.">
        <title>The distribution of antibiotic resistance genes in chicken gut microbiota commensals.</title>
        <authorList>
            <person name="Juricova H."/>
            <person name="Matiasovicova J."/>
            <person name="Kubasova T."/>
            <person name="Cejkova D."/>
            <person name="Rychlik I."/>
        </authorList>
    </citation>
    <scope>NUCLEOTIDE SEQUENCE [LARGE SCALE GENOMIC DNA]</scope>
    <source>
        <strain evidence="3 4">An773</strain>
    </source>
</reference>
<feature type="domain" description="Amidohydrolase-related" evidence="2">
    <location>
        <begin position="2"/>
        <end position="263"/>
    </location>
</feature>
<dbReference type="InterPro" id="IPR006680">
    <property type="entry name" value="Amidohydro-rel"/>
</dbReference>
<protein>
    <submittedName>
        <fullName evidence="3">Amidohydrolase family protein</fullName>
    </submittedName>
</protein>
<evidence type="ECO:0000256" key="1">
    <source>
        <dbReference type="ARBA" id="ARBA00023239"/>
    </source>
</evidence>
<dbReference type="Proteomes" id="UP000716906">
    <property type="component" value="Unassembled WGS sequence"/>
</dbReference>
<evidence type="ECO:0000313" key="3">
    <source>
        <dbReference type="EMBL" id="MBM6736658.1"/>
    </source>
</evidence>
<proteinExistence type="predicted"/>
<organism evidence="3 4">
    <name type="scientific">Faecalicatena fissicatena</name>
    <dbReference type="NCBI Taxonomy" id="290055"/>
    <lineage>
        <taxon>Bacteria</taxon>
        <taxon>Bacillati</taxon>
        <taxon>Bacillota</taxon>
        <taxon>Clostridia</taxon>
        <taxon>Lachnospirales</taxon>
        <taxon>Lachnospiraceae</taxon>
        <taxon>Faecalicatena</taxon>
    </lineage>
</organism>
<keyword evidence="4" id="KW-1185">Reference proteome</keyword>
<dbReference type="InterPro" id="IPR032466">
    <property type="entry name" value="Metal_Hydrolase"/>
</dbReference>
<comment type="caution">
    <text evidence="3">The sequence shown here is derived from an EMBL/GenBank/DDBJ whole genome shotgun (WGS) entry which is preliminary data.</text>
</comment>
<dbReference type="InterPro" id="IPR032465">
    <property type="entry name" value="ACMSD"/>
</dbReference>
<keyword evidence="1" id="KW-0456">Lyase</keyword>
<dbReference type="SUPFAM" id="SSF51556">
    <property type="entry name" value="Metallo-dependent hydrolases"/>
    <property type="match status" value="1"/>
</dbReference>
<dbReference type="Gene3D" id="3.20.20.140">
    <property type="entry name" value="Metal-dependent hydrolases"/>
    <property type="match status" value="1"/>
</dbReference>
<evidence type="ECO:0000259" key="2">
    <source>
        <dbReference type="Pfam" id="PF04909"/>
    </source>
</evidence>
<sequence>MIDFHTHIFPEKIASKTLDFLESRCHTHPYTNGMASGLLASTREAGLEFSVVLPVVTKPSQFDSINRFAQKMQDPGEGLLSFGGIHPDNEDYKEKLRFIRDAGMKGIKLHPDYQGVMIDDIRYKRIISYATELGLIISVHAGFDPGYPECVHCPPRLARAVIREVQPDRLILAHMGGYRRWDEVEEYLVGEPVWFDTAVVLGEIPDDQFLRIVKNHGADRILFGTDSPWAGQKEFVRYLGALPLTEKERERIFRLNALELLGLSAKTPQEQPGQGTAQV</sequence>
<accession>A0ABS2E4U6</accession>
<dbReference type="Pfam" id="PF04909">
    <property type="entry name" value="Amidohydro_2"/>
    <property type="match status" value="1"/>
</dbReference>
<dbReference type="CDD" id="cd01292">
    <property type="entry name" value="metallo-dependent_hydrolases"/>
    <property type="match status" value="1"/>
</dbReference>
<gene>
    <name evidence="3" type="ORF">H7U36_00845</name>
</gene>
<dbReference type="RefSeq" id="WP_205155604.1">
    <property type="nucleotide sequence ID" value="NZ_JACLYY010000001.1"/>
</dbReference>
<dbReference type="EMBL" id="JACLYY010000001">
    <property type="protein sequence ID" value="MBM6736658.1"/>
    <property type="molecule type" value="Genomic_DNA"/>
</dbReference>
<dbReference type="PANTHER" id="PTHR21240:SF28">
    <property type="entry name" value="ISO-OROTATE DECARBOXYLASE (EUROFUNG)"/>
    <property type="match status" value="1"/>
</dbReference>
<evidence type="ECO:0000313" key="4">
    <source>
        <dbReference type="Proteomes" id="UP000716906"/>
    </source>
</evidence>